<accession>A0A285UQV8</accession>
<keyword evidence="3" id="KW-1185">Reference proteome</keyword>
<evidence type="ECO:0000256" key="1">
    <source>
        <dbReference type="SAM" id="Phobius"/>
    </source>
</evidence>
<reference evidence="3" key="1">
    <citation type="submission" date="2017-08" db="EMBL/GenBank/DDBJ databases">
        <authorList>
            <person name="Varghese N."/>
            <person name="Submissions S."/>
        </authorList>
    </citation>
    <scope>NUCLEOTIDE SEQUENCE [LARGE SCALE GENOMIC DNA]</scope>
    <source>
        <strain evidence="3">DSM 23173</strain>
    </source>
</reference>
<evidence type="ECO:0000313" key="2">
    <source>
        <dbReference type="EMBL" id="SOC44295.1"/>
    </source>
</evidence>
<dbReference type="AlphaFoldDB" id="A0A285UQV8"/>
<keyword evidence="1" id="KW-0472">Membrane</keyword>
<keyword evidence="1" id="KW-1133">Transmembrane helix</keyword>
<gene>
    <name evidence="2" type="ORF">SAMN05878391_2272</name>
</gene>
<keyword evidence="1" id="KW-0812">Transmembrane</keyword>
<dbReference type="RefSeq" id="WP_097042184.1">
    <property type="nucleotide sequence ID" value="NZ_OBQF01000006.1"/>
</dbReference>
<sequence length="239" mass="27141">MKNFPSSKDYNYWLIGMVILTIYFATKSLGENEILINYITFAGTIISILLAIVAIIYSYQQTNRSSQNYADTKSLLNSISENVNGIEDLKVGAASSNTDIKNIKENLNAVLYRNVQYINSSENSVEKLIESQKLKESGYQDFHITLIPKIYDFENPVKIENNEYEHYVKHYQDMTGANLAIAFNIHAKENGFGYSFDLSVGEKGMTPDYLKLILGSYKSETLKVFNVSKLIYADVKLIE</sequence>
<feature type="transmembrane region" description="Helical" evidence="1">
    <location>
        <begin position="35"/>
        <end position="59"/>
    </location>
</feature>
<name>A0A285UQV8_9STAP</name>
<proteinExistence type="predicted"/>
<feature type="transmembrane region" description="Helical" evidence="1">
    <location>
        <begin position="12"/>
        <end position="29"/>
    </location>
</feature>
<organism evidence="2 3">
    <name type="scientific">Salinicoccus kekensis</name>
    <dbReference type="NCBI Taxonomy" id="714307"/>
    <lineage>
        <taxon>Bacteria</taxon>
        <taxon>Bacillati</taxon>
        <taxon>Bacillota</taxon>
        <taxon>Bacilli</taxon>
        <taxon>Bacillales</taxon>
        <taxon>Staphylococcaceae</taxon>
        <taxon>Salinicoccus</taxon>
    </lineage>
</organism>
<protein>
    <submittedName>
        <fullName evidence="2">Uncharacterized protein</fullName>
    </submittedName>
</protein>
<dbReference type="EMBL" id="OBQF01000006">
    <property type="protein sequence ID" value="SOC44295.1"/>
    <property type="molecule type" value="Genomic_DNA"/>
</dbReference>
<evidence type="ECO:0000313" key="3">
    <source>
        <dbReference type="Proteomes" id="UP000219412"/>
    </source>
</evidence>
<dbReference type="Proteomes" id="UP000219412">
    <property type="component" value="Unassembled WGS sequence"/>
</dbReference>